<dbReference type="EMBL" id="BRPK01000001">
    <property type="protein sequence ID" value="GLB34147.1"/>
    <property type="molecule type" value="Genomic_DNA"/>
</dbReference>
<dbReference type="PANTHER" id="PTHR42748">
    <property type="entry name" value="NITROGEN METABOLITE REPRESSION PROTEIN NMRA FAMILY MEMBER"/>
    <property type="match status" value="1"/>
</dbReference>
<accession>A0A9P3PDZ7</accession>
<protein>
    <submittedName>
        <fullName evidence="5">NAD(P)H-binding protein</fullName>
    </submittedName>
</protein>
<gene>
    <name evidence="5" type="ORF">LshimejAT787_0110310</name>
</gene>
<dbReference type="Gene3D" id="3.90.25.10">
    <property type="entry name" value="UDP-galactose 4-epimerase, domain 1"/>
    <property type="match status" value="1"/>
</dbReference>
<dbReference type="OrthoDB" id="419598at2759"/>
<dbReference type="Gene3D" id="3.40.50.720">
    <property type="entry name" value="NAD(P)-binding Rossmann-like Domain"/>
    <property type="match status" value="1"/>
</dbReference>
<evidence type="ECO:0000313" key="5">
    <source>
        <dbReference type="EMBL" id="GLB34147.1"/>
    </source>
</evidence>
<dbReference type="SUPFAM" id="SSF51735">
    <property type="entry name" value="NAD(P)-binding Rossmann-fold domains"/>
    <property type="match status" value="1"/>
</dbReference>
<keyword evidence="6" id="KW-1185">Reference proteome</keyword>
<evidence type="ECO:0000259" key="4">
    <source>
        <dbReference type="Pfam" id="PF05368"/>
    </source>
</evidence>
<name>A0A9P3PDZ7_LYOSH</name>
<evidence type="ECO:0000313" key="6">
    <source>
        <dbReference type="Proteomes" id="UP001063166"/>
    </source>
</evidence>
<dbReference type="Proteomes" id="UP001063166">
    <property type="component" value="Unassembled WGS sequence"/>
</dbReference>
<keyword evidence="2" id="KW-0521">NADP</keyword>
<proteinExistence type="inferred from homology"/>
<sequence>MVPKPIIAVVTGTGAQGRSVSQAFNNTGKWHVRVLTRNLTGEVAQAFEREGMEIVQGNFEDRASLRKAFEGAYAVYSVTIPPWHQSYTNTLGEYEQGVLQADVAKESNVQLFLFSTLPYVGPEYMGLGGVELYDAKDRTTEYITSIGLPAVYISTPAFIDNVHSWPLVKEIDGGARLEFWGYVVGKDKPMVFLWVERDLGPSMLSLAESFRSLGKPSSEHPLKHTIQPVGSWRGTWGQVSREIQRQTGIETRHTVIPDADGRWHRDLTNAFIYQDNHGLYPTYDFPTQVFTDLGVHYGTLEEFVRAKIVPMFAKS</sequence>
<organism evidence="5 6">
    <name type="scientific">Lyophyllum shimeji</name>
    <name type="common">Hon-shimeji</name>
    <name type="synonym">Tricholoma shimeji</name>
    <dbReference type="NCBI Taxonomy" id="47721"/>
    <lineage>
        <taxon>Eukaryota</taxon>
        <taxon>Fungi</taxon>
        <taxon>Dikarya</taxon>
        <taxon>Basidiomycota</taxon>
        <taxon>Agaricomycotina</taxon>
        <taxon>Agaricomycetes</taxon>
        <taxon>Agaricomycetidae</taxon>
        <taxon>Agaricales</taxon>
        <taxon>Tricholomatineae</taxon>
        <taxon>Lyophyllaceae</taxon>
        <taxon>Lyophyllum</taxon>
    </lineage>
</organism>
<dbReference type="AlphaFoldDB" id="A0A9P3PDZ7"/>
<evidence type="ECO:0000256" key="3">
    <source>
        <dbReference type="ARBA" id="ARBA00023002"/>
    </source>
</evidence>
<dbReference type="InterPro" id="IPR036291">
    <property type="entry name" value="NAD(P)-bd_dom_sf"/>
</dbReference>
<keyword evidence="3" id="KW-0560">Oxidoreductase</keyword>
<dbReference type="GO" id="GO:0005634">
    <property type="term" value="C:nucleus"/>
    <property type="evidence" value="ECO:0007669"/>
    <property type="project" value="TreeGrafter"/>
</dbReference>
<feature type="domain" description="NmrA-like" evidence="4">
    <location>
        <begin position="5"/>
        <end position="215"/>
    </location>
</feature>
<evidence type="ECO:0000256" key="1">
    <source>
        <dbReference type="ARBA" id="ARBA00006328"/>
    </source>
</evidence>
<evidence type="ECO:0000256" key="2">
    <source>
        <dbReference type="ARBA" id="ARBA00022857"/>
    </source>
</evidence>
<reference evidence="5" key="1">
    <citation type="submission" date="2022-07" db="EMBL/GenBank/DDBJ databases">
        <title>The genome of Lyophyllum shimeji provides insight into the initial evolution of ectomycorrhizal fungal genome.</title>
        <authorList>
            <person name="Kobayashi Y."/>
            <person name="Shibata T."/>
            <person name="Hirakawa H."/>
            <person name="Shigenobu S."/>
            <person name="Nishiyama T."/>
            <person name="Yamada A."/>
            <person name="Hasebe M."/>
            <person name="Kawaguchi M."/>
        </authorList>
    </citation>
    <scope>NUCLEOTIDE SEQUENCE</scope>
    <source>
        <strain evidence="5">AT787</strain>
    </source>
</reference>
<dbReference type="InterPro" id="IPR008030">
    <property type="entry name" value="NmrA-like"/>
</dbReference>
<comment type="similarity">
    <text evidence="1">Belongs to the NmrA-type oxidoreductase family.</text>
</comment>
<dbReference type="GO" id="GO:0016491">
    <property type="term" value="F:oxidoreductase activity"/>
    <property type="evidence" value="ECO:0007669"/>
    <property type="project" value="UniProtKB-KW"/>
</dbReference>
<dbReference type="InterPro" id="IPR051164">
    <property type="entry name" value="NmrA-like_oxidored"/>
</dbReference>
<dbReference type="Pfam" id="PF05368">
    <property type="entry name" value="NmrA"/>
    <property type="match status" value="1"/>
</dbReference>
<comment type="caution">
    <text evidence="5">The sequence shown here is derived from an EMBL/GenBank/DDBJ whole genome shotgun (WGS) entry which is preliminary data.</text>
</comment>
<dbReference type="PANTHER" id="PTHR42748:SF30">
    <property type="entry name" value="NMRA-LIKE DOMAIN-CONTAINING PROTEIN"/>
    <property type="match status" value="1"/>
</dbReference>